<dbReference type="HOGENOM" id="CLU_1061784_0_0_1"/>
<sequence>MIEDDTELSPALRLATAVQGVHTRILPFRRILTRNLCFVLVTVAIHDGDTSVCNTLWPNFLRDPVIDNVHYQTPGQLRRLSFRFSGGAGMAPAEIAWSLAQLGVMGLPTKLLAYPRVTQRLGALRTWRFFLRFSPLVYAVVPYIAFMPSITPPPAGNHGFTVWALVVFFQGLMVGCSKFTAPSQLMLTNFASPHPSALARTNSISYLTTAMVRATAFAVSAWVYSYGSSHGLTGLAWWLAGAASLCGFLVSLACKEGNGHKI</sequence>
<name>H1V148_COLHI</name>
<dbReference type="Proteomes" id="UP000007174">
    <property type="component" value="Unassembled WGS sequence"/>
</dbReference>
<dbReference type="EMBL" id="CACQ02000957">
    <property type="protein sequence ID" value="CCF33949.1"/>
    <property type="molecule type" value="Genomic_DNA"/>
</dbReference>
<dbReference type="VEuPathDB" id="FungiDB:CH63R_02878"/>
<dbReference type="eggNOG" id="KOG2615">
    <property type="taxonomic scope" value="Eukaryota"/>
</dbReference>
<dbReference type="InterPro" id="IPR036259">
    <property type="entry name" value="MFS_trans_sf"/>
</dbReference>
<feature type="transmembrane region" description="Helical" evidence="1">
    <location>
        <begin position="235"/>
        <end position="254"/>
    </location>
</feature>
<dbReference type="SUPFAM" id="SSF103473">
    <property type="entry name" value="MFS general substrate transporter"/>
    <property type="match status" value="1"/>
</dbReference>
<keyword evidence="1" id="KW-0472">Membrane</keyword>
<evidence type="ECO:0000313" key="2">
    <source>
        <dbReference type="EMBL" id="CCF33949.1"/>
    </source>
</evidence>
<proteinExistence type="predicted"/>
<evidence type="ECO:0000313" key="4">
    <source>
        <dbReference type="Proteomes" id="UP000007174"/>
    </source>
</evidence>
<reference evidence="5" key="4">
    <citation type="journal article" date="2017" name="BMC Genomics">
        <title>Gapless genome assembly of Colletotrichum higginsianum reveals chromosome structure and association of transposable elements with secondary metabolite gene clusters.</title>
        <authorList>
            <person name="Dallery J.-F."/>
            <person name="Lapalu N."/>
            <person name="Zampounis A."/>
            <person name="Pigne S."/>
            <person name="Luyten I."/>
            <person name="Amselem J."/>
            <person name="Wittenberg A.H.J."/>
            <person name="Zhou S."/>
            <person name="de Queiroz M.V."/>
            <person name="Robin G.P."/>
            <person name="Auger A."/>
            <person name="Hainaut M."/>
            <person name="Henrissat B."/>
            <person name="Kim K.-T."/>
            <person name="Lee Y.-H."/>
            <person name="Lespinet O."/>
            <person name="Schwartz D.C."/>
            <person name="Thon M.R."/>
            <person name="O'Connell R.J."/>
        </authorList>
    </citation>
    <scope>NUCLEOTIDE SEQUENCE [LARGE SCALE GENOMIC DNA]</scope>
    <source>
        <strain evidence="5">IMI 349063</strain>
    </source>
</reference>
<reference evidence="2" key="1">
    <citation type="submission" date="2011-12" db="EMBL/GenBank/DDBJ databases">
        <title>The genome sequence of Colletotrichum higginsianum IMI 34906.</title>
        <authorList>
            <person name="Ma L.-J."/>
            <person name="O'Connell R."/>
            <person name="van Themaat E.V.L."/>
            <person name="Stueber K."/>
            <person name="Young S.K."/>
            <person name="Zeng Q."/>
            <person name="Gargeya S."/>
            <person name="Fitzgerald M."/>
            <person name="Haas B."/>
            <person name="Abouelleil A."/>
            <person name="Alvarado L."/>
            <person name="Arachchi H.M."/>
            <person name="Berlin A."/>
            <person name="Chapman S.B."/>
            <person name="Gearin G."/>
            <person name="Goldberg J."/>
            <person name="Griggs A."/>
            <person name="Gujja S."/>
            <person name="Hansen M."/>
            <person name="Heiman D."/>
            <person name="Howarth C."/>
            <person name="Larimer J."/>
            <person name="Lui A."/>
            <person name="MacDonald P.J.P."/>
            <person name="McCowen C."/>
            <person name="Montmayeur A."/>
            <person name="Murphy C."/>
            <person name="Neiman D."/>
            <person name="Pearson M."/>
            <person name="Priest M."/>
            <person name="Roberts A."/>
            <person name="Saif S."/>
            <person name="Shea T."/>
            <person name="Sisk P."/>
            <person name="Stolte C."/>
            <person name="Sykes S."/>
            <person name="Wortman J."/>
            <person name="Nusbaum C."/>
            <person name="Birren B."/>
        </authorList>
    </citation>
    <scope>NUCLEOTIDE SEQUENCE [LARGE SCALE GENOMIC DNA]</scope>
    <source>
        <strain evidence="2">IMI 349063</strain>
    </source>
</reference>
<feature type="transmembrane region" description="Helical" evidence="1">
    <location>
        <begin position="202"/>
        <end position="223"/>
    </location>
</feature>
<dbReference type="EMBL" id="LTAN01000002">
    <property type="protein sequence ID" value="OBR14152.1"/>
    <property type="molecule type" value="Genomic_DNA"/>
</dbReference>
<dbReference type="Proteomes" id="UP000092177">
    <property type="component" value="Chromosome 2"/>
</dbReference>
<evidence type="ECO:0000313" key="3">
    <source>
        <dbReference type="EMBL" id="OBR14152.1"/>
    </source>
</evidence>
<dbReference type="RefSeq" id="XP_018162669.1">
    <property type="nucleotide sequence ID" value="XM_018297853.1"/>
</dbReference>
<keyword evidence="5" id="KW-1185">Reference proteome</keyword>
<reference evidence="4" key="2">
    <citation type="journal article" date="2012" name="Nat. Genet.">
        <title>Lifestyle transitions in plant pathogenic Colletotrichum fungi deciphered by genome and transcriptome analyses.</title>
        <authorList>
            <person name="O'Connell R.J."/>
            <person name="Thon M.R."/>
            <person name="Hacquard S."/>
            <person name="Amyotte S.G."/>
            <person name="Kleemann J."/>
            <person name="Torres M.F."/>
            <person name="Damm U."/>
            <person name="Buiate E.A."/>
            <person name="Epstein L."/>
            <person name="Alkan N."/>
            <person name="Altmueller J."/>
            <person name="Alvarado-Balderrama L."/>
            <person name="Bauser C.A."/>
            <person name="Becker C."/>
            <person name="Birren B.W."/>
            <person name="Chen Z."/>
            <person name="Choi J."/>
            <person name="Crouch J.A."/>
            <person name="Duvick J.P."/>
            <person name="Farman M.A."/>
            <person name="Gan P."/>
            <person name="Heiman D."/>
            <person name="Henrissat B."/>
            <person name="Howard R.J."/>
            <person name="Kabbage M."/>
            <person name="Koch C."/>
            <person name="Kracher B."/>
            <person name="Kubo Y."/>
            <person name="Law A.D."/>
            <person name="Lebrun M.-H."/>
            <person name="Lee Y.-H."/>
            <person name="Miyara I."/>
            <person name="Moore N."/>
            <person name="Neumann U."/>
            <person name="Nordstroem K."/>
            <person name="Panaccione D.G."/>
            <person name="Panstruga R."/>
            <person name="Place M."/>
            <person name="Proctor R.H."/>
            <person name="Prusky D."/>
            <person name="Rech G."/>
            <person name="Reinhardt R."/>
            <person name="Rollins J.A."/>
            <person name="Rounsley S."/>
            <person name="Schardl C.L."/>
            <person name="Schwartz D.C."/>
            <person name="Shenoy N."/>
            <person name="Shirasu K."/>
            <person name="Sikhakolli U.R."/>
            <person name="Stueber K."/>
            <person name="Sukno S.A."/>
            <person name="Sweigard J.A."/>
            <person name="Takano Y."/>
            <person name="Takahara H."/>
            <person name="Trail F."/>
            <person name="van der Does H.C."/>
            <person name="Voll L.M."/>
            <person name="Will I."/>
            <person name="Young S."/>
            <person name="Zeng Q."/>
            <person name="Zhang J."/>
            <person name="Zhou S."/>
            <person name="Dickman M.B."/>
            <person name="Schulze-Lefert P."/>
            <person name="Ver Loren van Themaat E."/>
            <person name="Ma L.-J."/>
            <person name="Vaillancourt L.J."/>
        </authorList>
    </citation>
    <scope>NUCLEOTIDE SEQUENCE [LARGE SCALE GENOMIC DNA]</scope>
    <source>
        <strain evidence="4">IMI 349063</strain>
    </source>
</reference>
<keyword evidence="1" id="KW-1133">Transmembrane helix</keyword>
<organism evidence="2 4">
    <name type="scientific">Colletotrichum higginsianum (strain IMI 349063)</name>
    <name type="common">Crucifer anthracnose fungus</name>
    <dbReference type="NCBI Taxonomy" id="759273"/>
    <lineage>
        <taxon>Eukaryota</taxon>
        <taxon>Fungi</taxon>
        <taxon>Dikarya</taxon>
        <taxon>Ascomycota</taxon>
        <taxon>Pezizomycotina</taxon>
        <taxon>Sordariomycetes</taxon>
        <taxon>Hypocreomycetidae</taxon>
        <taxon>Glomerellales</taxon>
        <taxon>Glomerellaceae</taxon>
        <taxon>Colletotrichum</taxon>
        <taxon>Colletotrichum destructivum species complex</taxon>
    </lineage>
</organism>
<protein>
    <submittedName>
        <fullName evidence="3">Major facilitator superfamily transporter</fullName>
    </submittedName>
</protein>
<dbReference type="GeneID" id="28861960"/>
<evidence type="ECO:0000256" key="1">
    <source>
        <dbReference type="SAM" id="Phobius"/>
    </source>
</evidence>
<dbReference type="KEGG" id="chig:CH63R_02878"/>
<evidence type="ECO:0000313" key="5">
    <source>
        <dbReference type="Proteomes" id="UP000092177"/>
    </source>
</evidence>
<feature type="transmembrane region" description="Helical" evidence="1">
    <location>
        <begin position="162"/>
        <end position="181"/>
    </location>
</feature>
<dbReference type="AlphaFoldDB" id="H1V148"/>
<reference evidence="3" key="3">
    <citation type="submission" date="2016-02" db="EMBL/GenBank/DDBJ databases">
        <title>Resequencing and annotation of the Colletotrichum higginsianum genome.</title>
        <authorList>
            <person name="O'Connell R."/>
            <person name="Zambounis A."/>
            <person name="Thon M."/>
            <person name="Dallery J.-F."/>
        </authorList>
    </citation>
    <scope>NUCLEOTIDE SEQUENCE [LARGE SCALE GENOMIC DNA]</scope>
    <source>
        <strain evidence="3">IMI 349063</strain>
    </source>
</reference>
<gene>
    <name evidence="2" type="ORF">CH063_01056</name>
    <name evidence="3" type="ORF">CH63R_02878</name>
</gene>
<keyword evidence="1" id="KW-0812">Transmembrane</keyword>
<accession>H1V148</accession>
<feature type="transmembrane region" description="Helical" evidence="1">
    <location>
        <begin position="129"/>
        <end position="150"/>
    </location>
</feature>